<evidence type="ECO:0000313" key="1">
    <source>
        <dbReference type="EMBL" id="BAS90160.1"/>
    </source>
</evidence>
<dbReference type="Proteomes" id="UP000059680">
    <property type="component" value="Chromosome 4"/>
</dbReference>
<reference evidence="2" key="3">
    <citation type="submission" date="2008-12" db="EMBL/GenBank/DDBJ databases">
        <title>Improved gene annotation of the rice (Oryza sativa) genomes.</title>
        <authorList>
            <person name="Wang J."/>
            <person name="Li R."/>
            <person name="Fan W."/>
            <person name="Huang Q."/>
            <person name="Zhang J."/>
            <person name="Zhou Y."/>
            <person name="Hu Y."/>
            <person name="Zi S."/>
            <person name="Li J."/>
            <person name="Ni P."/>
            <person name="Zheng H."/>
            <person name="Zhang Y."/>
            <person name="Zhao M."/>
            <person name="Hao Q."/>
            <person name="McDermott J."/>
            <person name="Samudrala R."/>
            <person name="Kristiansen K."/>
            <person name="Wong G.K.-S."/>
        </authorList>
    </citation>
    <scope>NUCLEOTIDE SEQUENCE</scope>
</reference>
<dbReference type="Proteomes" id="UP000007752">
    <property type="component" value="Chromosome 4"/>
</dbReference>
<reference evidence="1 3" key="5">
    <citation type="journal article" date="2013" name="Rice">
        <title>Improvement of the Oryza sativa Nipponbare reference genome using next generation sequence and optical map data.</title>
        <authorList>
            <person name="Kawahara Y."/>
            <person name="de la Bastide M."/>
            <person name="Hamilton J.P."/>
            <person name="Kanamori H."/>
            <person name="McCombie W.R."/>
            <person name="Ouyang S."/>
            <person name="Schwartz D.C."/>
            <person name="Tanaka T."/>
            <person name="Wu J."/>
            <person name="Zhou S."/>
            <person name="Childs K.L."/>
            <person name="Davidson R.M."/>
            <person name="Lin H."/>
            <person name="Quesada-Ocampo L."/>
            <person name="Vaillancourt B."/>
            <person name="Sakai H."/>
            <person name="Lee S.S."/>
            <person name="Kim J."/>
            <person name="Numa H."/>
            <person name="Itoh T."/>
            <person name="Buell C.R."/>
            <person name="Matsumoto T."/>
        </authorList>
    </citation>
    <scope>NUCLEOTIDE SEQUENCE [LARGE SCALE GENOMIC DNA]</scope>
    <source>
        <strain evidence="3">cv. Nipponbare</strain>
    </source>
</reference>
<reference evidence="1" key="4">
    <citation type="journal article" date="2013" name="Plant Cell Physiol.">
        <title>Rice Annotation Project Database (RAP-DB): an integrative and interactive database for rice genomics.</title>
        <authorList>
            <person name="Sakai H."/>
            <person name="Lee S.S."/>
            <person name="Tanaka T."/>
            <person name="Numa H."/>
            <person name="Kim J."/>
            <person name="Kawahara Y."/>
            <person name="Wakimoto H."/>
            <person name="Yang C.C."/>
            <person name="Iwamoto M."/>
            <person name="Abe T."/>
            <person name="Yamada Y."/>
            <person name="Muto A."/>
            <person name="Inokuchi H."/>
            <person name="Ikemura T."/>
            <person name="Matsumoto T."/>
            <person name="Sasaki T."/>
            <person name="Itoh T."/>
        </authorList>
    </citation>
    <scope>NUCLEOTIDE SEQUENCE</scope>
</reference>
<name>A0A0P0WCM3_ORYSJ</name>
<proteinExistence type="predicted"/>
<organism evidence="2">
    <name type="scientific">Oryza sativa subsp. japonica</name>
    <name type="common">Rice</name>
    <dbReference type="NCBI Taxonomy" id="39947"/>
    <lineage>
        <taxon>Eukaryota</taxon>
        <taxon>Viridiplantae</taxon>
        <taxon>Streptophyta</taxon>
        <taxon>Embryophyta</taxon>
        <taxon>Tracheophyta</taxon>
        <taxon>Spermatophyta</taxon>
        <taxon>Magnoliopsida</taxon>
        <taxon>Liliopsida</taxon>
        <taxon>Poales</taxon>
        <taxon>Poaceae</taxon>
        <taxon>BOP clade</taxon>
        <taxon>Oryzoideae</taxon>
        <taxon>Oryzeae</taxon>
        <taxon>Oryzinae</taxon>
        <taxon>Oryza</taxon>
        <taxon>Oryza sativa</taxon>
    </lineage>
</organism>
<evidence type="ECO:0000313" key="3">
    <source>
        <dbReference type="Proteomes" id="UP000059680"/>
    </source>
</evidence>
<reference evidence="3" key="1">
    <citation type="journal article" date="2005" name="Nature">
        <title>The map-based sequence of the rice genome.</title>
        <authorList>
            <consortium name="International rice genome sequencing project (IRGSP)"/>
            <person name="Matsumoto T."/>
            <person name="Wu J."/>
            <person name="Kanamori H."/>
            <person name="Katayose Y."/>
            <person name="Fujisawa M."/>
            <person name="Namiki N."/>
            <person name="Mizuno H."/>
            <person name="Yamamoto K."/>
            <person name="Antonio B.A."/>
            <person name="Baba T."/>
            <person name="Sakata K."/>
            <person name="Nagamura Y."/>
            <person name="Aoki H."/>
            <person name="Arikawa K."/>
            <person name="Arita K."/>
            <person name="Bito T."/>
            <person name="Chiden Y."/>
            <person name="Fujitsuka N."/>
            <person name="Fukunaka R."/>
            <person name="Hamada M."/>
            <person name="Harada C."/>
            <person name="Hayashi A."/>
            <person name="Hijishita S."/>
            <person name="Honda M."/>
            <person name="Hosokawa S."/>
            <person name="Ichikawa Y."/>
            <person name="Idonuma A."/>
            <person name="Iijima M."/>
            <person name="Ikeda M."/>
            <person name="Ikeno M."/>
            <person name="Ito K."/>
            <person name="Ito S."/>
            <person name="Ito T."/>
            <person name="Ito Y."/>
            <person name="Ito Y."/>
            <person name="Iwabuchi A."/>
            <person name="Kamiya K."/>
            <person name="Karasawa W."/>
            <person name="Kurita K."/>
            <person name="Katagiri S."/>
            <person name="Kikuta A."/>
            <person name="Kobayashi H."/>
            <person name="Kobayashi N."/>
            <person name="Machita K."/>
            <person name="Maehara T."/>
            <person name="Masukawa M."/>
            <person name="Mizubayashi T."/>
            <person name="Mukai Y."/>
            <person name="Nagasaki H."/>
            <person name="Nagata Y."/>
            <person name="Naito S."/>
            <person name="Nakashima M."/>
            <person name="Nakama Y."/>
            <person name="Nakamichi Y."/>
            <person name="Nakamura M."/>
            <person name="Meguro A."/>
            <person name="Negishi M."/>
            <person name="Ohta I."/>
            <person name="Ohta T."/>
            <person name="Okamoto M."/>
            <person name="Ono N."/>
            <person name="Saji S."/>
            <person name="Sakaguchi M."/>
            <person name="Sakai K."/>
            <person name="Shibata M."/>
            <person name="Shimokawa T."/>
            <person name="Song J."/>
            <person name="Takazaki Y."/>
            <person name="Terasawa K."/>
            <person name="Tsugane M."/>
            <person name="Tsuji K."/>
            <person name="Ueda S."/>
            <person name="Waki K."/>
            <person name="Yamagata H."/>
            <person name="Yamamoto M."/>
            <person name="Yamamoto S."/>
            <person name="Yamane H."/>
            <person name="Yoshiki S."/>
            <person name="Yoshihara R."/>
            <person name="Yukawa K."/>
            <person name="Zhong H."/>
            <person name="Yano M."/>
            <person name="Yuan Q."/>
            <person name="Ouyang S."/>
            <person name="Liu J."/>
            <person name="Jones K.M."/>
            <person name="Gansberger K."/>
            <person name="Moffat K."/>
            <person name="Hill J."/>
            <person name="Bera J."/>
            <person name="Fadrosh D."/>
            <person name="Jin S."/>
            <person name="Johri S."/>
            <person name="Kim M."/>
            <person name="Overton L."/>
            <person name="Reardon M."/>
            <person name="Tsitrin T."/>
            <person name="Vuong H."/>
            <person name="Weaver B."/>
            <person name="Ciecko A."/>
            <person name="Tallon L."/>
            <person name="Jackson J."/>
            <person name="Pai G."/>
            <person name="Aken S.V."/>
            <person name="Utterback T."/>
            <person name="Reidmuller S."/>
            <person name="Feldblyum T."/>
            <person name="Hsiao J."/>
            <person name="Zismann V."/>
            <person name="Iobst S."/>
            <person name="de Vazeille A.R."/>
            <person name="Buell C.R."/>
            <person name="Ying K."/>
            <person name="Li Y."/>
            <person name="Lu T."/>
            <person name="Huang Y."/>
            <person name="Zhao Q."/>
            <person name="Feng Q."/>
            <person name="Zhang L."/>
            <person name="Zhu J."/>
            <person name="Weng Q."/>
            <person name="Mu J."/>
            <person name="Lu Y."/>
            <person name="Fan D."/>
            <person name="Liu Y."/>
            <person name="Guan J."/>
            <person name="Zhang Y."/>
            <person name="Yu S."/>
            <person name="Liu X."/>
            <person name="Zhang Y."/>
            <person name="Hong G."/>
            <person name="Han B."/>
            <person name="Choisne N."/>
            <person name="Demange N."/>
            <person name="Orjeda G."/>
            <person name="Samain S."/>
            <person name="Cattolico L."/>
            <person name="Pelletier E."/>
            <person name="Couloux A."/>
            <person name="Segurens B."/>
            <person name="Wincker P."/>
            <person name="D'Hont A."/>
            <person name="Scarpelli C."/>
            <person name="Weissenbach J."/>
            <person name="Salanoubat M."/>
            <person name="Quetier F."/>
            <person name="Yu Y."/>
            <person name="Kim H.R."/>
            <person name="Rambo T."/>
            <person name="Currie J."/>
            <person name="Collura K."/>
            <person name="Luo M."/>
            <person name="Yang T."/>
            <person name="Ammiraju J.S.S."/>
            <person name="Engler F."/>
            <person name="Soderlund C."/>
            <person name="Wing R.A."/>
            <person name="Palmer L.E."/>
            <person name="de la Bastide M."/>
            <person name="Spiegel L."/>
            <person name="Nascimento L."/>
            <person name="Zutavern T."/>
            <person name="O'Shaughnessy A."/>
            <person name="Dike S."/>
            <person name="Dedhia N."/>
            <person name="Preston R."/>
            <person name="Balija V."/>
            <person name="McCombie W.R."/>
            <person name="Chow T."/>
            <person name="Chen H."/>
            <person name="Chung M."/>
            <person name="Chen C."/>
            <person name="Shaw J."/>
            <person name="Wu H."/>
            <person name="Hsiao K."/>
            <person name="Chao Y."/>
            <person name="Chu M."/>
            <person name="Cheng C."/>
            <person name="Hour A."/>
            <person name="Lee P."/>
            <person name="Lin S."/>
            <person name="Lin Y."/>
            <person name="Liou J."/>
            <person name="Liu S."/>
            <person name="Hsing Y."/>
            <person name="Raghuvanshi S."/>
            <person name="Mohanty A."/>
            <person name="Bharti A.K."/>
            <person name="Gaur A."/>
            <person name="Gupta V."/>
            <person name="Kumar D."/>
            <person name="Ravi V."/>
            <person name="Vij S."/>
            <person name="Kapur A."/>
            <person name="Khurana P."/>
            <person name="Khurana P."/>
            <person name="Khurana J.P."/>
            <person name="Tyagi A.K."/>
            <person name="Gaikwad K."/>
            <person name="Singh A."/>
            <person name="Dalal V."/>
            <person name="Srivastava S."/>
            <person name="Dixit A."/>
            <person name="Pal A.K."/>
            <person name="Ghazi I.A."/>
            <person name="Yadav M."/>
            <person name="Pandit A."/>
            <person name="Bhargava A."/>
            <person name="Sureshbabu K."/>
            <person name="Batra K."/>
            <person name="Sharma T.R."/>
            <person name="Mohapatra T."/>
            <person name="Singh N.K."/>
            <person name="Messing J."/>
            <person name="Nelson A.B."/>
            <person name="Fuks G."/>
            <person name="Kavchok S."/>
            <person name="Keizer G."/>
            <person name="Linton E."/>
            <person name="Llaca V."/>
            <person name="Song R."/>
            <person name="Tanyolac B."/>
            <person name="Young S."/>
            <person name="Ho-Il K."/>
            <person name="Hahn J.H."/>
            <person name="Sangsakoo G."/>
            <person name="Vanavichit A."/>
            <person name="de Mattos Luiz.A.T."/>
            <person name="Zimmer P.D."/>
            <person name="Malone G."/>
            <person name="Dellagostin O."/>
            <person name="de Oliveira A.C."/>
            <person name="Bevan M."/>
            <person name="Bancroft I."/>
            <person name="Minx P."/>
            <person name="Cordum H."/>
            <person name="Wilson R."/>
            <person name="Cheng Z."/>
            <person name="Jin W."/>
            <person name="Jiang J."/>
            <person name="Leong S.A."/>
            <person name="Iwama H."/>
            <person name="Gojobori T."/>
            <person name="Itoh T."/>
            <person name="Niimura Y."/>
            <person name="Fujii Y."/>
            <person name="Habara T."/>
            <person name="Sakai H."/>
            <person name="Sato Y."/>
            <person name="Wilson G."/>
            <person name="Kumar K."/>
            <person name="McCouch S."/>
            <person name="Juretic N."/>
            <person name="Hoen D."/>
            <person name="Wright S."/>
            <person name="Bruskiewich R."/>
            <person name="Bureau T."/>
            <person name="Miyao A."/>
            <person name="Hirochika H."/>
            <person name="Nishikawa T."/>
            <person name="Kadowaki K."/>
            <person name="Sugiura M."/>
            <person name="Burr B."/>
            <person name="Sasaki T."/>
        </authorList>
    </citation>
    <scope>NUCLEOTIDE SEQUENCE [LARGE SCALE GENOMIC DNA]</scope>
    <source>
        <strain evidence="3">cv. Nipponbare</strain>
    </source>
</reference>
<dbReference type="EMBL" id="AP014960">
    <property type="protein sequence ID" value="BAS90160.1"/>
    <property type="molecule type" value="Genomic_DNA"/>
</dbReference>
<reference evidence="2" key="2">
    <citation type="journal article" date="2005" name="PLoS Biol.">
        <title>The genomes of Oryza sativa: a history of duplications.</title>
        <authorList>
            <person name="Yu J."/>
            <person name="Wang J."/>
            <person name="Lin W."/>
            <person name="Li S."/>
            <person name="Li H."/>
            <person name="Zhou J."/>
            <person name="Ni P."/>
            <person name="Dong W."/>
            <person name="Hu S."/>
            <person name="Zeng C."/>
            <person name="Zhang J."/>
            <person name="Zhang Y."/>
            <person name="Li R."/>
            <person name="Xu Z."/>
            <person name="Li S."/>
            <person name="Li X."/>
            <person name="Zheng H."/>
            <person name="Cong L."/>
            <person name="Lin L."/>
            <person name="Yin J."/>
            <person name="Geng J."/>
            <person name="Li G."/>
            <person name="Shi J."/>
            <person name="Liu J."/>
            <person name="Lv H."/>
            <person name="Li J."/>
            <person name="Wang J."/>
            <person name="Deng Y."/>
            <person name="Ran L."/>
            <person name="Shi X."/>
            <person name="Wang X."/>
            <person name="Wu Q."/>
            <person name="Li C."/>
            <person name="Ren X."/>
            <person name="Wang J."/>
            <person name="Wang X."/>
            <person name="Li D."/>
            <person name="Liu D."/>
            <person name="Zhang X."/>
            <person name="Ji Z."/>
            <person name="Zhao W."/>
            <person name="Sun Y."/>
            <person name="Zhang Z."/>
            <person name="Bao J."/>
            <person name="Han Y."/>
            <person name="Dong L."/>
            <person name="Ji J."/>
            <person name="Chen P."/>
            <person name="Wu S."/>
            <person name="Liu J."/>
            <person name="Xiao Y."/>
            <person name="Bu D."/>
            <person name="Tan J."/>
            <person name="Yang L."/>
            <person name="Ye C."/>
            <person name="Zhang J."/>
            <person name="Xu J."/>
            <person name="Zhou Y."/>
            <person name="Yu Y."/>
            <person name="Zhang B."/>
            <person name="Zhuang S."/>
            <person name="Wei H."/>
            <person name="Liu B."/>
            <person name="Lei M."/>
            <person name="Yu H."/>
            <person name="Li Y."/>
            <person name="Xu H."/>
            <person name="Wei S."/>
            <person name="He X."/>
            <person name="Fang L."/>
            <person name="Zhang Z."/>
            <person name="Zhang Y."/>
            <person name="Huang X."/>
            <person name="Su Z."/>
            <person name="Tong W."/>
            <person name="Li J."/>
            <person name="Tong Z."/>
            <person name="Li S."/>
            <person name="Ye J."/>
            <person name="Wang L."/>
            <person name="Fang L."/>
            <person name="Lei T."/>
            <person name="Chen C."/>
            <person name="Chen H."/>
            <person name="Xu Z."/>
            <person name="Li H."/>
            <person name="Huang H."/>
            <person name="Zhang F."/>
            <person name="Xu H."/>
            <person name="Li N."/>
            <person name="Zhao C."/>
            <person name="Li S."/>
            <person name="Dong L."/>
            <person name="Huang Y."/>
            <person name="Li L."/>
            <person name="Xi Y."/>
            <person name="Qi Q."/>
            <person name="Li W."/>
            <person name="Zhang B."/>
            <person name="Hu W."/>
            <person name="Zhang Y."/>
            <person name="Tian X."/>
            <person name="Jiao Y."/>
            <person name="Liang X."/>
            <person name="Jin J."/>
            <person name="Gao L."/>
            <person name="Zheng W."/>
            <person name="Hao B."/>
            <person name="Liu S."/>
            <person name="Wang W."/>
            <person name="Yuan L."/>
            <person name="Cao M."/>
            <person name="McDermott J."/>
            <person name="Samudrala R."/>
            <person name="Wang J."/>
            <person name="Wong G.K."/>
            <person name="Yang H."/>
        </authorList>
    </citation>
    <scope>NUCLEOTIDE SEQUENCE [LARGE SCALE GENOMIC DNA]</scope>
</reference>
<dbReference type="EMBL" id="CM000141">
    <property type="protein sequence ID" value="EAZ31392.1"/>
    <property type="molecule type" value="Genomic_DNA"/>
</dbReference>
<protein>
    <submittedName>
        <fullName evidence="1">Os04g0525500 protein</fullName>
    </submittedName>
</protein>
<reference evidence="1" key="6">
    <citation type="submission" date="2015-10" db="EMBL/GenBank/DDBJ databases">
        <authorList>
            <person name="Sakai H."/>
            <person name="Kawahara Y."/>
            <person name="Matsumoto T."/>
            <person name="Buell C.R."/>
            <person name="Itoh T."/>
        </authorList>
    </citation>
    <scope>NUCLEOTIDE SEQUENCE</scope>
</reference>
<sequence length="253" mass="28008">MTHSPLLVLRRIFRHEQGGQLRVLRAVGEAKPHPLRDGTGVRRPCPQIDGASVARLHWVDEVGLDLFQGTGAPNEALGDVRCPGVHRDAIEAEPHTEHQRDAKSALQAAPLDEVDFNPATLDVALCNGFLAMAAMLELDEESLGMVERDSHIASAKLELVQERLLDVLRPRRRRRPRGPGNSRGLTPLAQLLINGVRGGDEDGVFLRARGRVAELRHPGCPRSWRGRRKLEWKGRAIARLQLAHAMTGRRTLA</sequence>
<accession>Q7XKK1</accession>
<keyword evidence="3" id="KW-1185">Reference proteome</keyword>
<dbReference type="PaxDb" id="39947-Q7XKK1"/>
<gene>
    <name evidence="1" type="ordered locus">Os04g0525500</name>
    <name evidence="2" type="ORF">OsJ_15520</name>
    <name evidence="1" type="ORF">OSNPB_040525500</name>
</gene>
<dbReference type="AlphaFoldDB" id="A0A0P0WCM3"/>
<evidence type="ECO:0000313" key="2">
    <source>
        <dbReference type="EMBL" id="EAZ31392.1"/>
    </source>
</evidence>
<accession>A0A0P0WCM3</accession>